<dbReference type="InterPro" id="IPR002058">
    <property type="entry name" value="PAP_assoc"/>
</dbReference>
<dbReference type="GO" id="GO:0031123">
    <property type="term" value="P:RNA 3'-end processing"/>
    <property type="evidence" value="ECO:0007669"/>
    <property type="project" value="TreeGrafter"/>
</dbReference>
<keyword evidence="7" id="KW-1185">Reference proteome</keyword>
<dbReference type="AlphaFoldDB" id="A0AAD7XG79"/>
<dbReference type="InterPro" id="IPR054708">
    <property type="entry name" value="MTPAP-like_central"/>
</dbReference>
<dbReference type="CDD" id="cd05402">
    <property type="entry name" value="NT_PAP_TUTase"/>
    <property type="match status" value="1"/>
</dbReference>
<evidence type="ECO:0000256" key="1">
    <source>
        <dbReference type="ARBA" id="ARBA00022723"/>
    </source>
</evidence>
<dbReference type="InterPro" id="IPR045862">
    <property type="entry name" value="Trf4-like"/>
</dbReference>
<dbReference type="Pfam" id="PF03828">
    <property type="entry name" value="PAP_assoc"/>
    <property type="match status" value="1"/>
</dbReference>
<dbReference type="GO" id="GO:0043634">
    <property type="term" value="P:polyadenylation-dependent ncRNA catabolic process"/>
    <property type="evidence" value="ECO:0007669"/>
    <property type="project" value="TreeGrafter"/>
</dbReference>
<evidence type="ECO:0000259" key="4">
    <source>
        <dbReference type="Pfam" id="PF03828"/>
    </source>
</evidence>
<dbReference type="GO" id="GO:0031499">
    <property type="term" value="C:TRAMP complex"/>
    <property type="evidence" value="ECO:0007669"/>
    <property type="project" value="TreeGrafter"/>
</dbReference>
<organism evidence="6 7">
    <name type="scientific">Chrysophaeum taylorii</name>
    <dbReference type="NCBI Taxonomy" id="2483200"/>
    <lineage>
        <taxon>Eukaryota</taxon>
        <taxon>Sar</taxon>
        <taxon>Stramenopiles</taxon>
        <taxon>Ochrophyta</taxon>
        <taxon>Pelagophyceae</taxon>
        <taxon>Pelagomonadales</taxon>
        <taxon>Pelagomonadaceae</taxon>
        <taxon>Chrysophaeum</taxon>
    </lineage>
</organism>
<name>A0AAD7XG79_9STRA</name>
<evidence type="ECO:0000259" key="5">
    <source>
        <dbReference type="Pfam" id="PF22600"/>
    </source>
</evidence>
<dbReference type="EMBL" id="JAQMWT010000690">
    <property type="protein sequence ID" value="KAJ8598108.1"/>
    <property type="molecule type" value="Genomic_DNA"/>
</dbReference>
<dbReference type="PANTHER" id="PTHR23092">
    <property type="entry name" value="POLY(A) RNA POLYMERASE"/>
    <property type="match status" value="1"/>
</dbReference>
<comment type="caution">
    <text evidence="6">The sequence shown here is derived from an EMBL/GenBank/DDBJ whole genome shotgun (WGS) entry which is preliminary data.</text>
</comment>
<proteinExistence type="predicted"/>
<gene>
    <name evidence="6" type="ORF">CTAYLR_010790</name>
</gene>
<dbReference type="InterPro" id="IPR043519">
    <property type="entry name" value="NT_sf"/>
</dbReference>
<protein>
    <submittedName>
        <fullName evidence="6">Uncharacterized protein</fullName>
    </submittedName>
</protein>
<evidence type="ECO:0000313" key="7">
    <source>
        <dbReference type="Proteomes" id="UP001230188"/>
    </source>
</evidence>
<evidence type="ECO:0000313" key="6">
    <source>
        <dbReference type="EMBL" id="KAJ8598108.1"/>
    </source>
</evidence>
<accession>A0AAD7XG79</accession>
<dbReference type="Gene3D" id="1.10.1410.10">
    <property type="match status" value="1"/>
</dbReference>
<dbReference type="GO" id="GO:0003729">
    <property type="term" value="F:mRNA binding"/>
    <property type="evidence" value="ECO:0007669"/>
    <property type="project" value="TreeGrafter"/>
</dbReference>
<feature type="domain" description="Poly(A) RNA polymerase mitochondrial-like central palm" evidence="5">
    <location>
        <begin position="4"/>
        <end position="122"/>
    </location>
</feature>
<sequence length="487" mass="52963">MVRLHNEIVSFASLASVNDAERVARREAVSVVRRVCRETWPACEVRVFGSEVTGLALFCSDIDLVVFGASGDKLQTLRSRLEGFASRVEAIENATVPIVKGVIDGVSIDISFDTDSGIRMSEVAKEALASMPCLRPLVVVIKYFLAQRVLNQPYNGGLGSFATFLTVVSFLQHRHRVDVATQLPSPANLGCLLVEYFELYGRDLNLARTALSIRSNGRYCDKVQFHKHAKSPSSRPASTLLAIENPLDPRLDVTNCAFNMPRIRRAFNHAYRALNHAARHSNASLLAGTVWLVVVVVVTIVDTRRRVVRVVFAGVATAAVVCAAAASVAWRQESVGGIELFFDRAACGDYADDEVYTNATCSGCDLSACNTHCQSGWCYFLCGDSCDRSEGAGCAMQTLDKLDSICETVDWSNEVPGSFERSGADLFGTNVCEGGNYGCDKHIYCSACGLQCQGLLAKYRGLEDTHGMGPRALQLLNDLSVLCQDRA</sequence>
<dbReference type="GO" id="GO:1990817">
    <property type="term" value="F:poly(A) RNA polymerase activity"/>
    <property type="evidence" value="ECO:0007669"/>
    <property type="project" value="InterPro"/>
</dbReference>
<feature type="transmembrane region" description="Helical" evidence="3">
    <location>
        <begin position="308"/>
        <end position="330"/>
    </location>
</feature>
<dbReference type="PANTHER" id="PTHR23092:SF15">
    <property type="entry name" value="INACTIVE NON-CANONICAL POLY(A) RNA POLYMERASE PROTEIN TRF4-2-RELATED"/>
    <property type="match status" value="1"/>
</dbReference>
<dbReference type="SUPFAM" id="SSF81631">
    <property type="entry name" value="PAP/OAS1 substrate-binding domain"/>
    <property type="match status" value="1"/>
</dbReference>
<feature type="transmembrane region" description="Helical" evidence="3">
    <location>
        <begin position="283"/>
        <end position="301"/>
    </location>
</feature>
<feature type="domain" description="PAP-associated" evidence="4">
    <location>
        <begin position="188"/>
        <end position="249"/>
    </location>
</feature>
<dbReference type="SUPFAM" id="SSF81301">
    <property type="entry name" value="Nucleotidyltransferase"/>
    <property type="match status" value="1"/>
</dbReference>
<reference evidence="6" key="1">
    <citation type="submission" date="2023-01" db="EMBL/GenBank/DDBJ databases">
        <title>Metagenome sequencing of chrysophaentin producing Chrysophaeum taylorii.</title>
        <authorList>
            <person name="Davison J."/>
            <person name="Bewley C."/>
        </authorList>
    </citation>
    <scope>NUCLEOTIDE SEQUENCE</scope>
    <source>
        <strain evidence="6">NIES-1699</strain>
    </source>
</reference>
<dbReference type="Gene3D" id="3.30.460.10">
    <property type="entry name" value="Beta Polymerase, domain 2"/>
    <property type="match status" value="1"/>
</dbReference>
<keyword evidence="3" id="KW-0812">Transmembrane</keyword>
<dbReference type="GO" id="GO:0046872">
    <property type="term" value="F:metal ion binding"/>
    <property type="evidence" value="ECO:0007669"/>
    <property type="project" value="UniProtKB-KW"/>
</dbReference>
<keyword evidence="1" id="KW-0479">Metal-binding</keyword>
<evidence type="ECO:0000256" key="2">
    <source>
        <dbReference type="ARBA" id="ARBA00022842"/>
    </source>
</evidence>
<keyword evidence="2" id="KW-0460">Magnesium</keyword>
<evidence type="ECO:0000256" key="3">
    <source>
        <dbReference type="SAM" id="Phobius"/>
    </source>
</evidence>
<dbReference type="Pfam" id="PF22600">
    <property type="entry name" value="MTPAP-like_central"/>
    <property type="match status" value="1"/>
</dbReference>
<keyword evidence="3" id="KW-0472">Membrane</keyword>
<dbReference type="Proteomes" id="UP001230188">
    <property type="component" value="Unassembled WGS sequence"/>
</dbReference>
<dbReference type="GO" id="GO:0005730">
    <property type="term" value="C:nucleolus"/>
    <property type="evidence" value="ECO:0007669"/>
    <property type="project" value="TreeGrafter"/>
</dbReference>
<keyword evidence="3" id="KW-1133">Transmembrane helix</keyword>